<feature type="transmembrane region" description="Helical" evidence="10">
    <location>
        <begin position="253"/>
        <end position="270"/>
    </location>
</feature>
<dbReference type="AlphaFoldDB" id="A0A4Y2LCM5"/>
<evidence type="ECO:0000256" key="6">
    <source>
        <dbReference type="ARBA" id="ARBA00022840"/>
    </source>
</evidence>
<keyword evidence="3" id="KW-0813">Transport</keyword>
<comment type="caution">
    <text evidence="12">The sequence shown here is derived from an EMBL/GenBank/DDBJ whole genome shotgun (WGS) entry which is preliminary data.</text>
</comment>
<keyword evidence="7 10" id="KW-1133">Transmembrane helix</keyword>
<feature type="transmembrane region" description="Helical" evidence="10">
    <location>
        <begin position="335"/>
        <end position="357"/>
    </location>
</feature>
<dbReference type="Proteomes" id="UP000499080">
    <property type="component" value="Unassembled WGS sequence"/>
</dbReference>
<evidence type="ECO:0000256" key="8">
    <source>
        <dbReference type="ARBA" id="ARBA00023136"/>
    </source>
</evidence>
<keyword evidence="8 10" id="KW-0472">Membrane</keyword>
<name>A0A4Y2LCM5_ARAVE</name>
<dbReference type="PANTHER" id="PTHR24223:SF456">
    <property type="entry name" value="MULTIDRUG RESISTANCE-ASSOCIATED PROTEIN LETHAL(2)03659"/>
    <property type="match status" value="1"/>
</dbReference>
<organism evidence="12 13">
    <name type="scientific">Araneus ventricosus</name>
    <name type="common">Orbweaver spider</name>
    <name type="synonym">Epeira ventricosa</name>
    <dbReference type="NCBI Taxonomy" id="182803"/>
    <lineage>
        <taxon>Eukaryota</taxon>
        <taxon>Metazoa</taxon>
        <taxon>Ecdysozoa</taxon>
        <taxon>Arthropoda</taxon>
        <taxon>Chelicerata</taxon>
        <taxon>Arachnida</taxon>
        <taxon>Araneae</taxon>
        <taxon>Araneomorphae</taxon>
        <taxon>Entelegynae</taxon>
        <taxon>Araneoidea</taxon>
        <taxon>Araneidae</taxon>
        <taxon>Araneus</taxon>
    </lineage>
</organism>
<dbReference type="InterPro" id="IPR050173">
    <property type="entry name" value="ABC_transporter_C-like"/>
</dbReference>
<evidence type="ECO:0000256" key="2">
    <source>
        <dbReference type="ARBA" id="ARBA00009726"/>
    </source>
</evidence>
<dbReference type="Gene3D" id="1.20.1560.10">
    <property type="entry name" value="ABC transporter type 1, transmembrane domain"/>
    <property type="match status" value="1"/>
</dbReference>
<keyword evidence="6" id="KW-0067">ATP-binding</keyword>
<evidence type="ECO:0000256" key="9">
    <source>
        <dbReference type="SAM" id="MobiDB-lite"/>
    </source>
</evidence>
<evidence type="ECO:0000313" key="13">
    <source>
        <dbReference type="Proteomes" id="UP000499080"/>
    </source>
</evidence>
<evidence type="ECO:0000256" key="5">
    <source>
        <dbReference type="ARBA" id="ARBA00022741"/>
    </source>
</evidence>
<dbReference type="PANTHER" id="PTHR24223">
    <property type="entry name" value="ATP-BINDING CASSETTE SUB-FAMILY C"/>
    <property type="match status" value="1"/>
</dbReference>
<protein>
    <submittedName>
        <fullName evidence="12">Multidrug resistance-associated protein 4</fullName>
    </submittedName>
</protein>
<evidence type="ECO:0000256" key="10">
    <source>
        <dbReference type="SAM" id="Phobius"/>
    </source>
</evidence>
<reference evidence="12 13" key="1">
    <citation type="journal article" date="2019" name="Sci. Rep.">
        <title>Orb-weaving spider Araneus ventricosus genome elucidates the spidroin gene catalogue.</title>
        <authorList>
            <person name="Kono N."/>
            <person name="Nakamura H."/>
            <person name="Ohtoshi R."/>
            <person name="Moran D.A.P."/>
            <person name="Shinohara A."/>
            <person name="Yoshida Y."/>
            <person name="Fujiwara M."/>
            <person name="Mori M."/>
            <person name="Tomita M."/>
            <person name="Arakawa K."/>
        </authorList>
    </citation>
    <scope>NUCLEOTIDE SEQUENCE [LARGE SCALE GENOMIC DNA]</scope>
</reference>
<dbReference type="GO" id="GO:0005524">
    <property type="term" value="F:ATP binding"/>
    <property type="evidence" value="ECO:0007669"/>
    <property type="project" value="UniProtKB-KW"/>
</dbReference>
<keyword evidence="5" id="KW-0547">Nucleotide-binding</keyword>
<dbReference type="InterPro" id="IPR036640">
    <property type="entry name" value="ABC1_TM_sf"/>
</dbReference>
<feature type="non-terminal residue" evidence="12">
    <location>
        <position position="1"/>
    </location>
</feature>
<feature type="transmembrane region" description="Helical" evidence="10">
    <location>
        <begin position="363"/>
        <end position="379"/>
    </location>
</feature>
<dbReference type="GO" id="GO:0140359">
    <property type="term" value="F:ABC-type transporter activity"/>
    <property type="evidence" value="ECO:0007669"/>
    <property type="project" value="InterPro"/>
</dbReference>
<keyword evidence="13" id="KW-1185">Reference proteome</keyword>
<comment type="similarity">
    <text evidence="2">Belongs to the ABC transporter superfamily. ABCC family. Conjugate transporter (TC 3.A.1.208) subfamily.</text>
</comment>
<evidence type="ECO:0000256" key="4">
    <source>
        <dbReference type="ARBA" id="ARBA00022692"/>
    </source>
</evidence>
<dbReference type="PROSITE" id="PS50929">
    <property type="entry name" value="ABC_TM1F"/>
    <property type="match status" value="1"/>
</dbReference>
<dbReference type="SUPFAM" id="SSF90123">
    <property type="entry name" value="ABC transporter transmembrane region"/>
    <property type="match status" value="1"/>
</dbReference>
<evidence type="ECO:0000259" key="11">
    <source>
        <dbReference type="PROSITE" id="PS50929"/>
    </source>
</evidence>
<dbReference type="Pfam" id="PF00664">
    <property type="entry name" value="ABC_membrane"/>
    <property type="match status" value="1"/>
</dbReference>
<dbReference type="EMBL" id="BGPR01005565">
    <property type="protein sequence ID" value="GBN11356.1"/>
    <property type="molecule type" value="Genomic_DNA"/>
</dbReference>
<gene>
    <name evidence="12" type="primary">ABCC4_2</name>
    <name evidence="12" type="ORF">AVEN_182730_1</name>
</gene>
<feature type="transmembrane region" description="Helical" evidence="10">
    <location>
        <begin position="227"/>
        <end position="247"/>
    </location>
</feature>
<feature type="domain" description="ABC transmembrane type-1" evidence="11">
    <location>
        <begin position="138"/>
        <end position="358"/>
    </location>
</feature>
<dbReference type="GO" id="GO:0016020">
    <property type="term" value="C:membrane"/>
    <property type="evidence" value="ECO:0007669"/>
    <property type="project" value="UniProtKB-SubCell"/>
</dbReference>
<evidence type="ECO:0000256" key="7">
    <source>
        <dbReference type="ARBA" id="ARBA00022989"/>
    </source>
</evidence>
<feature type="transmembrane region" description="Helical" evidence="10">
    <location>
        <begin position="155"/>
        <end position="179"/>
    </location>
</feature>
<keyword evidence="4 10" id="KW-0812">Transmembrane</keyword>
<feature type="compositionally biased region" description="Basic and acidic residues" evidence="9">
    <location>
        <begin position="13"/>
        <end position="24"/>
    </location>
</feature>
<sequence>SLPDTGALDQTIEGEKLNDSGPKGVEEMKTHGAVKLKVYIEYIKSGAGPFLRFALLLSYIATQVLFNGSDFWLTAWTNLEQRKYNVKDCWNDVNGTKVDLNETGQYNFTYGVFDRDFFNVNFGNASEGCFKLTSNYRIDEADAASRVNTPYHLSVYAGLVLIVFLLSLLRTIGFFHMCMKASRNLHNKMFRCVLRSPVAFFDSNPVGRVLNRFSKDVGVIDETMPMAALDATIIFCTLFGIICVVAIIEPLLLIPTLIISVAFIFLRRFYLPTARDVKRYEGITRSPVFSHLSTSLYGLTTIRAFKAQQPFEISFDHYQDKHTATWFMFISVTRWFGIVLDWLCVIYITCVTVTMVVLSEGELLRVFFPCLFVVCYGLARHNCS</sequence>
<feature type="region of interest" description="Disordered" evidence="9">
    <location>
        <begin position="1"/>
        <end position="24"/>
    </location>
</feature>
<comment type="subcellular location">
    <subcellularLocation>
        <location evidence="1">Membrane</location>
        <topology evidence="1">Multi-pass membrane protein</topology>
    </subcellularLocation>
</comment>
<accession>A0A4Y2LCM5</accession>
<evidence type="ECO:0000313" key="12">
    <source>
        <dbReference type="EMBL" id="GBN11356.1"/>
    </source>
</evidence>
<evidence type="ECO:0000256" key="1">
    <source>
        <dbReference type="ARBA" id="ARBA00004141"/>
    </source>
</evidence>
<proteinExistence type="inferred from homology"/>
<dbReference type="InterPro" id="IPR011527">
    <property type="entry name" value="ABC1_TM_dom"/>
</dbReference>
<evidence type="ECO:0000256" key="3">
    <source>
        <dbReference type="ARBA" id="ARBA00022448"/>
    </source>
</evidence>